<dbReference type="PANTHER" id="PTHR30535:SF7">
    <property type="entry name" value="IRON(III) DICITRATE-BINDING PROTEIN"/>
    <property type="match status" value="1"/>
</dbReference>
<dbReference type="EMBL" id="AOPZ01000008">
    <property type="protein sequence ID" value="EPH46706.1"/>
    <property type="molecule type" value="Genomic_DNA"/>
</dbReference>
<dbReference type="OrthoDB" id="9797850at2"/>
<organism evidence="5 6">
    <name type="scientific">Streptomyces aurantiacus JA 4570</name>
    <dbReference type="NCBI Taxonomy" id="1286094"/>
    <lineage>
        <taxon>Bacteria</taxon>
        <taxon>Bacillati</taxon>
        <taxon>Actinomycetota</taxon>
        <taxon>Actinomycetes</taxon>
        <taxon>Kitasatosporales</taxon>
        <taxon>Streptomycetaceae</taxon>
        <taxon>Streptomyces</taxon>
        <taxon>Streptomyces aurantiacus group</taxon>
    </lineage>
</organism>
<dbReference type="Proteomes" id="UP000014629">
    <property type="component" value="Unassembled WGS sequence"/>
</dbReference>
<dbReference type="Pfam" id="PF01497">
    <property type="entry name" value="Peripla_BP_2"/>
    <property type="match status" value="1"/>
</dbReference>
<dbReference type="SUPFAM" id="SSF53807">
    <property type="entry name" value="Helical backbone' metal receptor"/>
    <property type="match status" value="1"/>
</dbReference>
<dbReference type="PANTHER" id="PTHR30535">
    <property type="entry name" value="VITAMIN B12-BINDING PROTEIN"/>
    <property type="match status" value="1"/>
</dbReference>
<proteinExistence type="inferred from homology"/>
<gene>
    <name evidence="5" type="ORF">STRAU_0259</name>
</gene>
<comment type="caution">
    <text evidence="5">The sequence shown here is derived from an EMBL/GenBank/DDBJ whole genome shotgun (WGS) entry which is preliminary data.</text>
</comment>
<dbReference type="Gene3D" id="3.40.50.1980">
    <property type="entry name" value="Nitrogenase molybdenum iron protein domain"/>
    <property type="match status" value="2"/>
</dbReference>
<evidence type="ECO:0000313" key="5">
    <source>
        <dbReference type="EMBL" id="EPH46706.1"/>
    </source>
</evidence>
<evidence type="ECO:0000256" key="3">
    <source>
        <dbReference type="SAM" id="SignalP"/>
    </source>
</evidence>
<feature type="signal peptide" evidence="3">
    <location>
        <begin position="1"/>
        <end position="26"/>
    </location>
</feature>
<keyword evidence="3" id="KW-0732">Signal</keyword>
<name>S3ZTF5_9ACTN</name>
<evidence type="ECO:0000256" key="2">
    <source>
        <dbReference type="SAM" id="MobiDB-lite"/>
    </source>
</evidence>
<evidence type="ECO:0000313" key="6">
    <source>
        <dbReference type="Proteomes" id="UP000014629"/>
    </source>
</evidence>
<dbReference type="InterPro" id="IPR002491">
    <property type="entry name" value="ABC_transptr_periplasmic_BD"/>
</dbReference>
<dbReference type="InterPro" id="IPR050902">
    <property type="entry name" value="ABC_Transporter_SBP"/>
</dbReference>
<keyword evidence="5" id="KW-0449">Lipoprotein</keyword>
<keyword evidence="6" id="KW-1185">Reference proteome</keyword>
<reference evidence="5 6" key="1">
    <citation type="submission" date="2013-02" db="EMBL/GenBank/DDBJ databases">
        <title>Draft Genome Sequence of Streptomyces aurantiacus, Which Produces Setomimycin.</title>
        <authorList>
            <person name="Gruening B.A."/>
            <person name="Praeg A."/>
            <person name="Erxleben A."/>
            <person name="Guenther S."/>
            <person name="Mueller M."/>
        </authorList>
    </citation>
    <scope>NUCLEOTIDE SEQUENCE [LARGE SCALE GENOMIC DNA]</scope>
    <source>
        <strain evidence="5 6">JA 4570</strain>
    </source>
</reference>
<feature type="region of interest" description="Disordered" evidence="2">
    <location>
        <begin position="26"/>
        <end position="50"/>
    </location>
</feature>
<feature type="chain" id="PRO_5004525191" evidence="3">
    <location>
        <begin position="27"/>
        <end position="352"/>
    </location>
</feature>
<dbReference type="AlphaFoldDB" id="S3ZTF5"/>
<sequence>MRHRHPARLGTAVLALALTAVGCASSDGGSASDDKASGRETNVTSCGRKLSFDGPPERAVALDQSSTEVLLELGLEDRMAGTSNLKTKIAPEYKAAYDKVKVLSPKILTSEQLRAATPDFALGGFTDYFTKDRVGTREELADLDLPTFVSAVDCPEQNPAGAGKDAGKKAGEEPKSPFDLLFQDYEDLGRIFGVEKRAAKLVKDQRATLGKAAKTADKVKGEPSVVWLYSVYGDTPYVAGKSAIPSEMSRTVGAKNAFDDLDEDWPAVTWEQIAKRDPDFIVIGDLSERGKPGDSAADKLKAMRANPVMSKLAAVEKKRFVEIPGTEMDPSVRTVSALPRLTAGMKDLGYVR</sequence>
<accession>S3ZTF5</accession>
<dbReference type="PROSITE" id="PS50983">
    <property type="entry name" value="FE_B12_PBP"/>
    <property type="match status" value="1"/>
</dbReference>
<evidence type="ECO:0000259" key="4">
    <source>
        <dbReference type="PROSITE" id="PS50983"/>
    </source>
</evidence>
<evidence type="ECO:0000256" key="1">
    <source>
        <dbReference type="ARBA" id="ARBA00008814"/>
    </source>
</evidence>
<feature type="domain" description="Fe/B12 periplasmic-binding" evidence="4">
    <location>
        <begin position="58"/>
        <end position="352"/>
    </location>
</feature>
<comment type="similarity">
    <text evidence="1">Belongs to the bacterial solute-binding protein 8 family.</text>
</comment>
<protein>
    <submittedName>
        <fullName evidence="5">Putative ABC transporter substrate-binding lipoprotein YvrC</fullName>
    </submittedName>
</protein>
<dbReference type="PROSITE" id="PS51257">
    <property type="entry name" value="PROKAR_LIPOPROTEIN"/>
    <property type="match status" value="1"/>
</dbReference>
<dbReference type="RefSeq" id="WP_016638393.1">
    <property type="nucleotide sequence ID" value="NZ_AOPZ01000008.1"/>
</dbReference>
<dbReference type="PATRIC" id="fig|1286094.4.peg.256"/>